<evidence type="ECO:0000313" key="4">
    <source>
        <dbReference type="Proteomes" id="UP001260872"/>
    </source>
</evidence>
<feature type="compositionally biased region" description="Basic and acidic residues" evidence="1">
    <location>
        <begin position="1"/>
        <end position="21"/>
    </location>
</feature>
<dbReference type="Proteomes" id="UP001260872">
    <property type="component" value="Unassembled WGS sequence"/>
</dbReference>
<keyword evidence="2" id="KW-1133">Transmembrane helix</keyword>
<dbReference type="EMBL" id="JAVKGT010000018">
    <property type="protein sequence ID" value="MDR5712069.1"/>
    <property type="molecule type" value="Genomic_DNA"/>
</dbReference>
<evidence type="ECO:0000256" key="2">
    <source>
        <dbReference type="SAM" id="Phobius"/>
    </source>
</evidence>
<organism evidence="3 4">
    <name type="scientific">Nesterenkonia flava</name>
    <dbReference type="NCBI Taxonomy" id="469799"/>
    <lineage>
        <taxon>Bacteria</taxon>
        <taxon>Bacillati</taxon>
        <taxon>Actinomycetota</taxon>
        <taxon>Actinomycetes</taxon>
        <taxon>Micrococcales</taxon>
        <taxon>Micrococcaceae</taxon>
        <taxon>Nesterenkonia</taxon>
    </lineage>
</organism>
<reference evidence="4" key="1">
    <citation type="submission" date="2023-07" db="EMBL/GenBank/DDBJ databases">
        <title>Description of three actinobacteria isolated from air of manufacturing shop in a pharmaceutical factory.</title>
        <authorList>
            <person name="Zhang D.-F."/>
        </authorList>
    </citation>
    <scope>NUCLEOTIDE SEQUENCE [LARGE SCALE GENOMIC DNA]</scope>
    <source>
        <strain evidence="4">CCTCC AB 207010</strain>
    </source>
</reference>
<accession>A0ABU1FTU5</accession>
<evidence type="ECO:0000313" key="3">
    <source>
        <dbReference type="EMBL" id="MDR5712069.1"/>
    </source>
</evidence>
<feature type="transmembrane region" description="Helical" evidence="2">
    <location>
        <begin position="128"/>
        <end position="153"/>
    </location>
</feature>
<proteinExistence type="predicted"/>
<keyword evidence="2" id="KW-0472">Membrane</keyword>
<keyword evidence="2" id="KW-0812">Transmembrane</keyword>
<dbReference type="Pfam" id="PF11361">
    <property type="entry name" value="DUF3159"/>
    <property type="match status" value="1"/>
</dbReference>
<name>A0ABU1FTU5_9MICC</name>
<comment type="caution">
    <text evidence="3">The sequence shown here is derived from an EMBL/GenBank/DDBJ whole genome shotgun (WGS) entry which is preliminary data.</text>
</comment>
<sequence>MTPESRAAEEENREGASDRVGRQLSGSAAQKLTTRDDGSLDVMSSIGGWRGLVEASLPAAAFITAYLIVDELSLALLIALGIGAAFTVMRLLQRGNLVQSFSGLVGVAICAAFAYFSGEARDYFLPGFFINAGYLILFAGSVLLKWPLMGLIFGFVRGEGIEWRHDRARRRRYAMATGIVAAVLATRLAVQLPMYLADATGPLGTARVVMGVPLYALALWLGWMITRDPHAQAQLQEKAIQEESREESDADAGDVRPGGQSVAETSGGGAPASERTTP</sequence>
<keyword evidence="4" id="KW-1185">Reference proteome</keyword>
<feature type="region of interest" description="Disordered" evidence="1">
    <location>
        <begin position="1"/>
        <end position="23"/>
    </location>
</feature>
<feature type="transmembrane region" description="Helical" evidence="2">
    <location>
        <begin position="173"/>
        <end position="196"/>
    </location>
</feature>
<feature type="transmembrane region" description="Helical" evidence="2">
    <location>
        <begin position="208"/>
        <end position="226"/>
    </location>
</feature>
<dbReference type="RefSeq" id="WP_310537450.1">
    <property type="nucleotide sequence ID" value="NZ_BAAAOC010000088.1"/>
</dbReference>
<evidence type="ECO:0000256" key="1">
    <source>
        <dbReference type="SAM" id="MobiDB-lite"/>
    </source>
</evidence>
<dbReference type="InterPro" id="IPR016566">
    <property type="entry name" value="UCP010219"/>
</dbReference>
<feature type="region of interest" description="Disordered" evidence="1">
    <location>
        <begin position="234"/>
        <end position="278"/>
    </location>
</feature>
<feature type="transmembrane region" description="Helical" evidence="2">
    <location>
        <begin position="97"/>
        <end position="116"/>
    </location>
</feature>
<protein>
    <submittedName>
        <fullName evidence="3">DUF3159 domain-containing protein</fullName>
    </submittedName>
</protein>
<gene>
    <name evidence="3" type="ORF">RH857_07995</name>
</gene>